<dbReference type="Proteomes" id="UP001218788">
    <property type="component" value="Unassembled WGS sequence"/>
</dbReference>
<gene>
    <name evidence="1" type="ORF">OIK42_19155</name>
</gene>
<organism evidence="1 2">
    <name type="scientific">Alteromonas gilva</name>
    <dbReference type="NCBI Taxonomy" id="2987522"/>
    <lineage>
        <taxon>Bacteria</taxon>
        <taxon>Pseudomonadati</taxon>
        <taxon>Pseudomonadota</taxon>
        <taxon>Gammaproteobacteria</taxon>
        <taxon>Alteromonadales</taxon>
        <taxon>Alteromonadaceae</taxon>
        <taxon>Alteromonas/Salinimonas group</taxon>
        <taxon>Alteromonas</taxon>
    </lineage>
</organism>
<keyword evidence="2" id="KW-1185">Reference proteome</keyword>
<sequence length="171" mass="19277">MAKYVPMNWVNKHFSNLTGYADIIFNSKGEELLCGLYAYLYCYSKQTHESENPLAYMTCTRNLAEYLLHPGTETYLGNHHAELYSLCKTLVARSAEMCAHLNTLYSDSSFDLVVISSDPLVTEVGEMVHQALSTAPESSKGRIQHIAYALIEASSPQARIRAMMDEIRRNN</sequence>
<protein>
    <submittedName>
        <fullName evidence="1">Uncharacterized protein</fullName>
    </submittedName>
</protein>
<evidence type="ECO:0000313" key="2">
    <source>
        <dbReference type="Proteomes" id="UP001218788"/>
    </source>
</evidence>
<dbReference type="RefSeq" id="WP_273642773.1">
    <property type="nucleotide sequence ID" value="NZ_JAQQXP010000004.1"/>
</dbReference>
<proteinExistence type="predicted"/>
<name>A0ABT5L7M1_9ALTE</name>
<accession>A0ABT5L7M1</accession>
<comment type="caution">
    <text evidence="1">The sequence shown here is derived from an EMBL/GenBank/DDBJ whole genome shotgun (WGS) entry which is preliminary data.</text>
</comment>
<evidence type="ECO:0000313" key="1">
    <source>
        <dbReference type="EMBL" id="MDC8832877.1"/>
    </source>
</evidence>
<dbReference type="EMBL" id="JAQQXP010000004">
    <property type="protein sequence ID" value="MDC8832877.1"/>
    <property type="molecule type" value="Genomic_DNA"/>
</dbReference>
<reference evidence="1 2" key="1">
    <citation type="submission" date="2022-10" db="EMBL/GenBank/DDBJ databases">
        <title>Alteromonas sp. chi3 Genome sequencing.</title>
        <authorList>
            <person name="Park S."/>
        </authorList>
    </citation>
    <scope>NUCLEOTIDE SEQUENCE [LARGE SCALE GENOMIC DNA]</scope>
    <source>
        <strain evidence="2">chi3</strain>
    </source>
</reference>